<proteinExistence type="predicted"/>
<evidence type="ECO:0000313" key="1">
    <source>
        <dbReference type="EMBL" id="OHS95448.1"/>
    </source>
</evidence>
<dbReference type="Proteomes" id="UP000179807">
    <property type="component" value="Unassembled WGS sequence"/>
</dbReference>
<comment type="caution">
    <text evidence="1">The sequence shown here is derived from an EMBL/GenBank/DDBJ whole genome shotgun (WGS) entry which is preliminary data.</text>
</comment>
<gene>
    <name evidence="1" type="ORF">TRFO_38484</name>
</gene>
<dbReference type="OrthoDB" id="2216069at2759"/>
<dbReference type="GeneID" id="94846774"/>
<evidence type="ECO:0000313" key="2">
    <source>
        <dbReference type="Proteomes" id="UP000179807"/>
    </source>
</evidence>
<name>A0A1J4J8I3_9EUKA</name>
<accession>A0A1J4J8I3</accession>
<dbReference type="AlphaFoldDB" id="A0A1J4J8I3"/>
<evidence type="ECO:0008006" key="3">
    <source>
        <dbReference type="Google" id="ProtNLM"/>
    </source>
</evidence>
<sequence>MQLYHDFHQEYPHVQISNEYFRKVMRKLTKRRTIQTGAADCRLSDIPSVLTDRIIHKICYRNCYSIDEKPFNIKKLHVNSAVVPNNYKGQIYNPIHKLKNLRPVYLIACNSFHSIVLLVLSNEPYNICSLNGLISALVDMFPSHSPNVFFLIDNAKFHQVDDENKELTSLKNISISYTAPSTCFFDPIFFYCTTQVHFIIS</sequence>
<organism evidence="1 2">
    <name type="scientific">Tritrichomonas foetus</name>
    <dbReference type="NCBI Taxonomy" id="1144522"/>
    <lineage>
        <taxon>Eukaryota</taxon>
        <taxon>Metamonada</taxon>
        <taxon>Parabasalia</taxon>
        <taxon>Tritrichomonadida</taxon>
        <taxon>Tritrichomonadidae</taxon>
        <taxon>Tritrichomonas</taxon>
    </lineage>
</organism>
<dbReference type="EMBL" id="MLAK01001246">
    <property type="protein sequence ID" value="OHS95448.1"/>
    <property type="molecule type" value="Genomic_DNA"/>
</dbReference>
<keyword evidence="2" id="KW-1185">Reference proteome</keyword>
<reference evidence="1" key="1">
    <citation type="submission" date="2016-10" db="EMBL/GenBank/DDBJ databases">
        <authorList>
            <person name="Benchimol M."/>
            <person name="Almeida L.G."/>
            <person name="Vasconcelos A.T."/>
            <person name="Perreira-Neves A."/>
            <person name="Rosa I.A."/>
            <person name="Tasca T."/>
            <person name="Bogo M.R."/>
            <person name="de Souza W."/>
        </authorList>
    </citation>
    <scope>NUCLEOTIDE SEQUENCE [LARGE SCALE GENOMIC DNA]</scope>
    <source>
        <strain evidence="1">K</strain>
    </source>
</reference>
<protein>
    <recommendedName>
        <fullName evidence="3">Tc1-like transposase DDE domain-containing protein</fullName>
    </recommendedName>
</protein>
<dbReference type="RefSeq" id="XP_068348585.1">
    <property type="nucleotide sequence ID" value="XM_068512070.1"/>
</dbReference>
<dbReference type="VEuPathDB" id="TrichDB:TRFO_38484"/>